<organism evidence="8 9">
    <name type="scientific">Rubroshorea leprosula</name>
    <dbReference type="NCBI Taxonomy" id="152421"/>
    <lineage>
        <taxon>Eukaryota</taxon>
        <taxon>Viridiplantae</taxon>
        <taxon>Streptophyta</taxon>
        <taxon>Embryophyta</taxon>
        <taxon>Tracheophyta</taxon>
        <taxon>Spermatophyta</taxon>
        <taxon>Magnoliopsida</taxon>
        <taxon>eudicotyledons</taxon>
        <taxon>Gunneridae</taxon>
        <taxon>Pentapetalae</taxon>
        <taxon>rosids</taxon>
        <taxon>malvids</taxon>
        <taxon>Malvales</taxon>
        <taxon>Dipterocarpaceae</taxon>
        <taxon>Rubroshorea</taxon>
    </lineage>
</organism>
<sequence>MADEFWGVLCFFHGGTFVPGPPIQYKAAQCTSLPFDMDRLNVGVIMDTIVSFGYEDVMIKNVYYTTIGGSVMKLKCLAGDDSIRDILRMVCAEGCVDIYVDHEVNFAQLAFPQLCWVGNNVVEEGGRHEERVDEEESGHEERLGEGTDGEVSGGVDEGDLGNITQEYPIGSKGNTGNTIQKGECSKGNRGNCGSGTELGSTDGYVDDWSSTDDEVEPLCSSDRDDEELIDVKKCARFIRRPTEGLEVPSGLQTPKGVKYKHVAKKPTPRSTPIKKLATRSAPVSRGKKVASSDPAELSRLRKEKAKLAEKRIYATPFLKCKDMMIFAYNELRVSINYKKCVKAKKMVLKEMEGSFKDEYAIIHAFGGYLKEVNPGNSIFIKTEENDVGERVFMRMYVCLKVIKDGWKNGCRGIFGVDGCFLKGICKGVLLSAVGRDGNNQMYPIAYAVVESENNDSWTWFMQRLASDLELGTGQGYTMISDRHPGIICAKAEVLPLINHKYCARHLYCNLAKRHRGDDIKLAFWIAARASYQIEFLEKMEELRGVSEEAYAEMMDLPGRFWCKAFFDEDCKCDVVDNNMCETFNSWILAARCKAIISMIRALIDQLMERFREKRLFAETWPNDISPRVMKKIKENTVRSMQCYVKWNGDPSFAMCDTTADVTHVIDFIAKNCSCREWNLTGIPCPHVLAVARYMNWNYEDFVHEHYKKEKYLQAYGTTLECLRGNEVLKRRPEGGCLPPVLRTPPGRPRRNRRKDKHEPKKVKVGKFTRLSKQGSVMSCRLCGQQGHNKAGCPRKEELVGTSQSNVDKKHQKKKANQKPKVTTGKGKGKKVQEQTEKIAKKRVNDAKGKEPLKRETRAKRKIDCVGGVVINEGKNDSRKKTKQSSIKGKEKA</sequence>
<name>A0AAV5I573_9ROSI</name>
<evidence type="ECO:0008006" key="10">
    <source>
        <dbReference type="Google" id="ProtNLM"/>
    </source>
</evidence>
<dbReference type="PROSITE" id="PS50158">
    <property type="entry name" value="ZF_CCHC"/>
    <property type="match status" value="1"/>
</dbReference>
<keyword evidence="1" id="KW-0479">Metal-binding</keyword>
<evidence type="ECO:0000256" key="4">
    <source>
        <dbReference type="PROSITE-ProRule" id="PRU00047"/>
    </source>
</evidence>
<evidence type="ECO:0000313" key="8">
    <source>
        <dbReference type="EMBL" id="GKU92766.1"/>
    </source>
</evidence>
<feature type="region of interest" description="Disordered" evidence="5">
    <location>
        <begin position="260"/>
        <end position="295"/>
    </location>
</feature>
<dbReference type="InterPro" id="IPR007527">
    <property type="entry name" value="Znf_SWIM"/>
</dbReference>
<feature type="compositionally biased region" description="Basic and acidic residues" evidence="5">
    <location>
        <begin position="830"/>
        <end position="855"/>
    </location>
</feature>
<feature type="domain" description="SWIM-type" evidence="7">
    <location>
        <begin position="657"/>
        <end position="695"/>
    </location>
</feature>
<keyword evidence="2 4" id="KW-0863">Zinc-finger</keyword>
<dbReference type="InterPro" id="IPR001878">
    <property type="entry name" value="Znf_CCHC"/>
</dbReference>
<dbReference type="GO" id="GO:0008270">
    <property type="term" value="F:zinc ion binding"/>
    <property type="evidence" value="ECO:0007669"/>
    <property type="project" value="UniProtKB-KW"/>
</dbReference>
<feature type="region of interest" description="Disordered" evidence="5">
    <location>
        <begin position="733"/>
        <end position="763"/>
    </location>
</feature>
<keyword evidence="9" id="KW-1185">Reference proteome</keyword>
<feature type="compositionally biased region" description="Basic residues" evidence="5">
    <location>
        <begin position="747"/>
        <end position="763"/>
    </location>
</feature>
<evidence type="ECO:0000256" key="3">
    <source>
        <dbReference type="ARBA" id="ARBA00022833"/>
    </source>
</evidence>
<dbReference type="AlphaFoldDB" id="A0AAV5I573"/>
<feature type="region of interest" description="Disordered" evidence="5">
    <location>
        <begin position="126"/>
        <end position="205"/>
    </location>
</feature>
<dbReference type="InterPro" id="IPR058594">
    <property type="entry name" value="PB1-like_dom_pln"/>
</dbReference>
<dbReference type="Proteomes" id="UP001054252">
    <property type="component" value="Unassembled WGS sequence"/>
</dbReference>
<feature type="region of interest" description="Disordered" evidence="5">
    <location>
        <begin position="785"/>
        <end position="892"/>
    </location>
</feature>
<gene>
    <name evidence="8" type="ORF">SLEP1_g6450</name>
</gene>
<dbReference type="EMBL" id="BPVZ01000006">
    <property type="protein sequence ID" value="GKU92766.1"/>
    <property type="molecule type" value="Genomic_DNA"/>
</dbReference>
<evidence type="ECO:0000313" key="9">
    <source>
        <dbReference type="Proteomes" id="UP001054252"/>
    </source>
</evidence>
<dbReference type="SMART" id="SM00575">
    <property type="entry name" value="ZnF_PMZ"/>
    <property type="match status" value="1"/>
</dbReference>
<evidence type="ECO:0000259" key="7">
    <source>
        <dbReference type="PROSITE" id="PS50966"/>
    </source>
</evidence>
<evidence type="ECO:0000259" key="6">
    <source>
        <dbReference type="PROSITE" id="PS50158"/>
    </source>
</evidence>
<accession>A0AAV5I573</accession>
<evidence type="ECO:0000256" key="5">
    <source>
        <dbReference type="SAM" id="MobiDB-lite"/>
    </source>
</evidence>
<comment type="caution">
    <text evidence="8">The sequence shown here is derived from an EMBL/GenBank/DDBJ whole genome shotgun (WGS) entry which is preliminary data.</text>
</comment>
<evidence type="ECO:0000256" key="2">
    <source>
        <dbReference type="ARBA" id="ARBA00022771"/>
    </source>
</evidence>
<evidence type="ECO:0000256" key="1">
    <source>
        <dbReference type="ARBA" id="ARBA00022723"/>
    </source>
</evidence>
<keyword evidence="3" id="KW-0862">Zinc</keyword>
<reference evidence="8 9" key="1">
    <citation type="journal article" date="2021" name="Commun. Biol.">
        <title>The genome of Shorea leprosula (Dipterocarpaceae) highlights the ecological relevance of drought in aseasonal tropical rainforests.</title>
        <authorList>
            <person name="Ng K.K.S."/>
            <person name="Kobayashi M.J."/>
            <person name="Fawcett J.A."/>
            <person name="Hatakeyama M."/>
            <person name="Paape T."/>
            <person name="Ng C.H."/>
            <person name="Ang C.C."/>
            <person name="Tnah L.H."/>
            <person name="Lee C.T."/>
            <person name="Nishiyama T."/>
            <person name="Sese J."/>
            <person name="O'Brien M.J."/>
            <person name="Copetti D."/>
            <person name="Mohd Noor M.I."/>
            <person name="Ong R.C."/>
            <person name="Putra M."/>
            <person name="Sireger I.Z."/>
            <person name="Indrioko S."/>
            <person name="Kosugi Y."/>
            <person name="Izuno A."/>
            <person name="Isagi Y."/>
            <person name="Lee S.L."/>
            <person name="Shimizu K.K."/>
        </authorList>
    </citation>
    <scope>NUCLEOTIDE SEQUENCE [LARGE SCALE GENOMIC DNA]</scope>
    <source>
        <strain evidence="8">214</strain>
    </source>
</reference>
<dbReference type="PANTHER" id="PTHR31973">
    <property type="entry name" value="POLYPROTEIN, PUTATIVE-RELATED"/>
    <property type="match status" value="1"/>
</dbReference>
<dbReference type="Pfam" id="PF10551">
    <property type="entry name" value="MULE"/>
    <property type="match status" value="1"/>
</dbReference>
<dbReference type="Pfam" id="PF04434">
    <property type="entry name" value="SWIM"/>
    <property type="match status" value="1"/>
</dbReference>
<protein>
    <recommendedName>
        <fullName evidence="10">SWIM-type domain-containing protein</fullName>
    </recommendedName>
</protein>
<dbReference type="PANTHER" id="PTHR31973:SF189">
    <property type="entry name" value="TRANSPOSASE, MUDR, PLANT, MULE TRANSPOSASE DOMAIN PROTEIN-RELATED"/>
    <property type="match status" value="1"/>
</dbReference>
<proteinExistence type="predicted"/>
<dbReference type="GO" id="GO:0003676">
    <property type="term" value="F:nucleic acid binding"/>
    <property type="evidence" value="ECO:0007669"/>
    <property type="project" value="InterPro"/>
</dbReference>
<dbReference type="Pfam" id="PF26130">
    <property type="entry name" value="PB1-like"/>
    <property type="match status" value="1"/>
</dbReference>
<dbReference type="PROSITE" id="PS50966">
    <property type="entry name" value="ZF_SWIM"/>
    <property type="match status" value="1"/>
</dbReference>
<dbReference type="InterPro" id="IPR018289">
    <property type="entry name" value="MULE_transposase_dom"/>
</dbReference>
<feature type="domain" description="CCHC-type" evidence="6">
    <location>
        <begin position="779"/>
        <end position="794"/>
    </location>
</feature>
<dbReference type="InterPro" id="IPR006564">
    <property type="entry name" value="Znf_PMZ"/>
</dbReference>